<evidence type="ECO:0000256" key="1">
    <source>
        <dbReference type="ARBA" id="ARBA00004141"/>
    </source>
</evidence>
<feature type="domain" description="ABC transmembrane type-1" evidence="7">
    <location>
        <begin position="83"/>
        <end position="291"/>
    </location>
</feature>
<accession>A0A2I0QSP6</accession>
<protein>
    <submittedName>
        <fullName evidence="8">Peptide ABC transporter permease</fullName>
    </submittedName>
</protein>
<feature type="transmembrane region" description="Helical" evidence="6">
    <location>
        <begin position="125"/>
        <end position="146"/>
    </location>
</feature>
<dbReference type="Gene3D" id="1.10.3720.10">
    <property type="entry name" value="MetI-like"/>
    <property type="match status" value="1"/>
</dbReference>
<comment type="caution">
    <text evidence="8">The sequence shown here is derived from an EMBL/GenBank/DDBJ whole genome shotgun (WGS) entry which is preliminary data.</text>
</comment>
<evidence type="ECO:0000256" key="5">
    <source>
        <dbReference type="ARBA" id="ARBA00023136"/>
    </source>
</evidence>
<evidence type="ECO:0000259" key="7">
    <source>
        <dbReference type="PROSITE" id="PS50928"/>
    </source>
</evidence>
<keyword evidence="5 6" id="KW-0472">Membrane</keyword>
<evidence type="ECO:0000256" key="6">
    <source>
        <dbReference type="SAM" id="Phobius"/>
    </source>
</evidence>
<dbReference type="CDD" id="cd06261">
    <property type="entry name" value="TM_PBP2"/>
    <property type="match status" value="1"/>
</dbReference>
<organism evidence="8 9">
    <name type="scientific">Halalkalibacillus sediminis</name>
    <dbReference type="NCBI Taxonomy" id="2018042"/>
    <lineage>
        <taxon>Bacteria</taxon>
        <taxon>Bacillati</taxon>
        <taxon>Bacillota</taxon>
        <taxon>Bacilli</taxon>
        <taxon>Bacillales</taxon>
        <taxon>Bacillaceae</taxon>
        <taxon>Halalkalibacillus</taxon>
    </lineage>
</organism>
<feature type="transmembrane region" description="Helical" evidence="6">
    <location>
        <begin position="86"/>
        <end position="104"/>
    </location>
</feature>
<dbReference type="GO" id="GO:0055085">
    <property type="term" value="P:transmembrane transport"/>
    <property type="evidence" value="ECO:0007669"/>
    <property type="project" value="InterPro"/>
</dbReference>
<dbReference type="GO" id="GO:0016020">
    <property type="term" value="C:membrane"/>
    <property type="evidence" value="ECO:0007669"/>
    <property type="project" value="UniProtKB-SubCell"/>
</dbReference>
<evidence type="ECO:0000256" key="3">
    <source>
        <dbReference type="ARBA" id="ARBA00022692"/>
    </source>
</evidence>
<evidence type="ECO:0000256" key="2">
    <source>
        <dbReference type="ARBA" id="ARBA00022448"/>
    </source>
</evidence>
<keyword evidence="2" id="KW-0813">Transport</keyword>
<sequence>MKKSLLFIKRNQLFTLGTLMLAFLLFIAFFGKYLPLVDSELTETPFKKTEEKISVPPYAPSNEHIIGSDQDGRDLLSLLVIGAKETLFIVCLITLMRYVMAFSLSYLAHKKIFGAHAILKVFNRFLSYVPTVIMVVLLAMLPPVLLTENRPFILILIIASVEVGRVGDMLKDEFDELSSREHMISGIAVGVSEWRLLKRYYLPFMFRNLVVHMVTDLGKVMFLLGQLGFIGIFISQGLVQAEIGQFEIRNESITWPVMLMNSISDLRGPIWIPFWSAFAMTFTIFTFHLFAQGLQDLSKRKETYFYK</sequence>
<keyword evidence="4 6" id="KW-1133">Transmembrane helix</keyword>
<evidence type="ECO:0000256" key="4">
    <source>
        <dbReference type="ARBA" id="ARBA00022989"/>
    </source>
</evidence>
<dbReference type="OrthoDB" id="2376472at2"/>
<name>A0A2I0QSP6_9BACI</name>
<feature type="transmembrane region" description="Helical" evidence="6">
    <location>
        <begin position="270"/>
        <end position="291"/>
    </location>
</feature>
<dbReference type="InterPro" id="IPR035906">
    <property type="entry name" value="MetI-like_sf"/>
</dbReference>
<dbReference type="SUPFAM" id="SSF161098">
    <property type="entry name" value="MetI-like"/>
    <property type="match status" value="1"/>
</dbReference>
<dbReference type="PANTHER" id="PTHR43839:SF3">
    <property type="entry name" value="OLIGOPEPTIDE ABC TRANSPORTER, PERMEASE PROTEIN"/>
    <property type="match status" value="1"/>
</dbReference>
<proteinExistence type="predicted"/>
<dbReference type="Proteomes" id="UP000243524">
    <property type="component" value="Unassembled WGS sequence"/>
</dbReference>
<evidence type="ECO:0000313" key="9">
    <source>
        <dbReference type="Proteomes" id="UP000243524"/>
    </source>
</evidence>
<reference evidence="8 9" key="1">
    <citation type="submission" date="2017-06" db="EMBL/GenBank/DDBJ databases">
        <title>the draft geome sequence of Illustriluteabacillus marina B3227.</title>
        <authorList>
            <person name="He R.-H."/>
            <person name="Du Z.-J."/>
        </authorList>
    </citation>
    <scope>NUCLEOTIDE SEQUENCE [LARGE SCALE GENOMIC DNA]</scope>
    <source>
        <strain evidence="8 9">B3227</strain>
    </source>
</reference>
<dbReference type="EMBL" id="PJNH01000003">
    <property type="protein sequence ID" value="PKR77339.1"/>
    <property type="molecule type" value="Genomic_DNA"/>
</dbReference>
<keyword evidence="3 6" id="KW-0812">Transmembrane</keyword>
<dbReference type="InterPro" id="IPR000515">
    <property type="entry name" value="MetI-like"/>
</dbReference>
<dbReference type="RefSeq" id="WP_101332167.1">
    <property type="nucleotide sequence ID" value="NZ_PJNH01000003.1"/>
</dbReference>
<evidence type="ECO:0000313" key="8">
    <source>
        <dbReference type="EMBL" id="PKR77339.1"/>
    </source>
</evidence>
<dbReference type="PANTHER" id="PTHR43839">
    <property type="entry name" value="OPPC IN A BINDING PROTEIN-DEPENDENT TRANSPORT SYSTEM"/>
    <property type="match status" value="1"/>
</dbReference>
<comment type="subcellular location">
    <subcellularLocation>
        <location evidence="1">Membrane</location>
        <topology evidence="1">Multi-pass membrane protein</topology>
    </subcellularLocation>
</comment>
<dbReference type="PROSITE" id="PS50928">
    <property type="entry name" value="ABC_TM1"/>
    <property type="match status" value="1"/>
</dbReference>
<keyword evidence="9" id="KW-1185">Reference proteome</keyword>
<feature type="transmembrane region" description="Helical" evidence="6">
    <location>
        <begin position="12"/>
        <end position="31"/>
    </location>
</feature>
<dbReference type="AlphaFoldDB" id="A0A2I0QSP6"/>
<gene>
    <name evidence="8" type="ORF">CEY16_11440</name>
</gene>